<evidence type="ECO:0000313" key="7">
    <source>
        <dbReference type="EMBL" id="KAH9836944.1"/>
    </source>
</evidence>
<keyword evidence="4 5" id="KW-0472">Membrane</keyword>
<feature type="transmembrane region" description="Helical" evidence="5">
    <location>
        <begin position="44"/>
        <end position="65"/>
    </location>
</feature>
<dbReference type="EMBL" id="JADCUA010000009">
    <property type="protein sequence ID" value="KAH9836944.1"/>
    <property type="molecule type" value="Genomic_DNA"/>
</dbReference>
<feature type="transmembrane region" description="Helical" evidence="5">
    <location>
        <begin position="245"/>
        <end position="266"/>
    </location>
</feature>
<dbReference type="PANTHER" id="PTHR11132">
    <property type="entry name" value="SOLUTE CARRIER FAMILY 35"/>
    <property type="match status" value="1"/>
</dbReference>
<keyword evidence="3 5" id="KW-1133">Transmembrane helix</keyword>
<organism evidence="7 8">
    <name type="scientific">Rhodofomes roseus</name>
    <dbReference type="NCBI Taxonomy" id="34475"/>
    <lineage>
        <taxon>Eukaryota</taxon>
        <taxon>Fungi</taxon>
        <taxon>Dikarya</taxon>
        <taxon>Basidiomycota</taxon>
        <taxon>Agaricomycotina</taxon>
        <taxon>Agaricomycetes</taxon>
        <taxon>Polyporales</taxon>
        <taxon>Rhodofomes</taxon>
    </lineage>
</organism>
<comment type="subcellular location">
    <subcellularLocation>
        <location evidence="1">Membrane</location>
        <topology evidence="1">Multi-pass membrane protein</topology>
    </subcellularLocation>
</comment>
<evidence type="ECO:0000313" key="8">
    <source>
        <dbReference type="Proteomes" id="UP000814176"/>
    </source>
</evidence>
<protein>
    <recommendedName>
        <fullName evidence="6">Sugar phosphate transporter domain-containing protein</fullName>
    </recommendedName>
</protein>
<evidence type="ECO:0000256" key="4">
    <source>
        <dbReference type="ARBA" id="ARBA00023136"/>
    </source>
</evidence>
<dbReference type="InterPro" id="IPR050186">
    <property type="entry name" value="TPT_transporter"/>
</dbReference>
<proteinExistence type="predicted"/>
<reference evidence="7 8" key="1">
    <citation type="journal article" date="2021" name="Environ. Microbiol.">
        <title>Gene family expansions and transcriptome signatures uncover fungal adaptations to wood decay.</title>
        <authorList>
            <person name="Hage H."/>
            <person name="Miyauchi S."/>
            <person name="Viragh M."/>
            <person name="Drula E."/>
            <person name="Min B."/>
            <person name="Chaduli D."/>
            <person name="Navarro D."/>
            <person name="Favel A."/>
            <person name="Norest M."/>
            <person name="Lesage-Meessen L."/>
            <person name="Balint B."/>
            <person name="Merenyi Z."/>
            <person name="de Eugenio L."/>
            <person name="Morin E."/>
            <person name="Martinez A.T."/>
            <person name="Baldrian P."/>
            <person name="Stursova M."/>
            <person name="Martinez M.J."/>
            <person name="Novotny C."/>
            <person name="Magnuson J.K."/>
            <person name="Spatafora J.W."/>
            <person name="Maurice S."/>
            <person name="Pangilinan J."/>
            <person name="Andreopoulos W."/>
            <person name="LaButti K."/>
            <person name="Hundley H."/>
            <person name="Na H."/>
            <person name="Kuo A."/>
            <person name="Barry K."/>
            <person name="Lipzen A."/>
            <person name="Henrissat B."/>
            <person name="Riley R."/>
            <person name="Ahrendt S."/>
            <person name="Nagy L.G."/>
            <person name="Grigoriev I.V."/>
            <person name="Martin F."/>
            <person name="Rosso M.N."/>
        </authorList>
    </citation>
    <scope>NUCLEOTIDE SEQUENCE [LARGE SCALE GENOMIC DNA]</scope>
    <source>
        <strain evidence="7 8">CIRM-BRFM 1785</strain>
    </source>
</reference>
<feature type="transmembrane region" description="Helical" evidence="5">
    <location>
        <begin position="207"/>
        <end position="225"/>
    </location>
</feature>
<dbReference type="Proteomes" id="UP000814176">
    <property type="component" value="Unassembled WGS sequence"/>
</dbReference>
<accession>A0ABQ8KH31</accession>
<evidence type="ECO:0000256" key="1">
    <source>
        <dbReference type="ARBA" id="ARBA00004141"/>
    </source>
</evidence>
<evidence type="ECO:0000256" key="5">
    <source>
        <dbReference type="SAM" id="Phobius"/>
    </source>
</evidence>
<evidence type="ECO:0000259" key="6">
    <source>
        <dbReference type="Pfam" id="PF03151"/>
    </source>
</evidence>
<dbReference type="GeneID" id="72001247"/>
<evidence type="ECO:0000256" key="3">
    <source>
        <dbReference type="ARBA" id="ARBA00022989"/>
    </source>
</evidence>
<feature type="transmembrane region" description="Helical" evidence="5">
    <location>
        <begin position="85"/>
        <end position="103"/>
    </location>
</feature>
<feature type="domain" description="Sugar phosphate transporter" evidence="6">
    <location>
        <begin position="16"/>
        <end position="317"/>
    </location>
</feature>
<feature type="transmembrane region" description="Helical" evidence="5">
    <location>
        <begin position="12"/>
        <end position="32"/>
    </location>
</feature>
<name>A0ABQ8KH31_9APHY</name>
<evidence type="ECO:0000256" key="2">
    <source>
        <dbReference type="ARBA" id="ARBA00022692"/>
    </source>
</evidence>
<feature type="transmembrane region" description="Helical" evidence="5">
    <location>
        <begin position="135"/>
        <end position="155"/>
    </location>
</feature>
<gene>
    <name evidence="7" type="ORF">C8Q71DRAFT_706626</name>
</gene>
<feature type="transmembrane region" description="Helical" evidence="5">
    <location>
        <begin position="175"/>
        <end position="195"/>
    </location>
</feature>
<sequence length="368" mass="39640">MSSANNKDGAEPWKIASVVSFYMCAALVMVFVNKAVLNSSPELPMLFLFIQLSLAVILLHGAAFVSHKVEIPRLDAASAKKLTPLILVNVIGLVFNTLCLRGVDASFFQIARGLVLPLTIAVSSLHTRTTPSMRVVLAATMVTIGFFLGVAPSSFPSFDVEAEPTPSRTNTSGLSIFYGVLSSVFIAVHSVLIKMSLPHANNSTIQLAYWQNLGSALFLAPVLLLQGEIGKLSELASLPSWNGSVFVWGSLVTGVFGFLLCVAGLLSVKVTSPITHMFSSAARSVIQTLLGAWLFNDLLTTNRAASILVITLGTVYYTWVKAVETAPRPQLRDKDLEAHSSLMKGDDDTLEEAAMEMQNHPEKKMARG</sequence>
<keyword evidence="8" id="KW-1185">Reference proteome</keyword>
<dbReference type="Pfam" id="PF03151">
    <property type="entry name" value="TPT"/>
    <property type="match status" value="1"/>
</dbReference>
<keyword evidence="2 5" id="KW-0812">Transmembrane</keyword>
<dbReference type="RefSeq" id="XP_047779113.1">
    <property type="nucleotide sequence ID" value="XM_047920515.1"/>
</dbReference>
<comment type="caution">
    <text evidence="7">The sequence shown here is derived from an EMBL/GenBank/DDBJ whole genome shotgun (WGS) entry which is preliminary data.</text>
</comment>
<dbReference type="InterPro" id="IPR004853">
    <property type="entry name" value="Sugar_P_trans_dom"/>
</dbReference>